<dbReference type="EMBL" id="WWCJ01000009">
    <property type="protein sequence ID" value="MYN03397.1"/>
    <property type="molecule type" value="Genomic_DNA"/>
</dbReference>
<dbReference type="InterPro" id="IPR013974">
    <property type="entry name" value="SAF"/>
</dbReference>
<keyword evidence="6" id="KW-0966">Cell projection</keyword>
<proteinExistence type="inferred from homology"/>
<feature type="domain" description="SAF" evidence="5">
    <location>
        <begin position="78"/>
        <end position="139"/>
    </location>
</feature>
<evidence type="ECO:0000256" key="3">
    <source>
        <dbReference type="ARBA" id="ARBA00022764"/>
    </source>
</evidence>
<dbReference type="CDD" id="cd11614">
    <property type="entry name" value="SAF_CpaB_FlgA_like"/>
    <property type="match status" value="1"/>
</dbReference>
<evidence type="ECO:0000313" key="7">
    <source>
        <dbReference type="Proteomes" id="UP000448575"/>
    </source>
</evidence>
<keyword evidence="6" id="KW-0282">Flagellum</keyword>
<dbReference type="Proteomes" id="UP000448575">
    <property type="component" value="Unassembled WGS sequence"/>
</dbReference>
<comment type="caution">
    <text evidence="6">The sequence shown here is derived from an EMBL/GenBank/DDBJ whole genome shotgun (WGS) entry which is preliminary data.</text>
</comment>
<dbReference type="AlphaFoldDB" id="A0A6N9HJD4"/>
<keyword evidence="2" id="KW-0732">Signal</keyword>
<evidence type="ECO:0000256" key="4">
    <source>
        <dbReference type="RuleBase" id="RU362063"/>
    </source>
</evidence>
<dbReference type="PANTHER" id="PTHR36307">
    <property type="entry name" value="FLAGELLA BASAL BODY P-RING FORMATION PROTEIN FLGA"/>
    <property type="match status" value="1"/>
</dbReference>
<dbReference type="PANTHER" id="PTHR36307:SF1">
    <property type="entry name" value="FLAGELLA BASAL BODY P-RING FORMATION PROTEIN FLGA"/>
    <property type="match status" value="1"/>
</dbReference>
<comment type="similarity">
    <text evidence="4">Belongs to the FlgA family.</text>
</comment>
<evidence type="ECO:0000259" key="5">
    <source>
        <dbReference type="SMART" id="SM00858"/>
    </source>
</evidence>
<keyword evidence="4" id="KW-1005">Bacterial flagellum biogenesis</keyword>
<evidence type="ECO:0000313" key="6">
    <source>
        <dbReference type="EMBL" id="MYN03397.1"/>
    </source>
</evidence>
<protein>
    <recommendedName>
        <fullName evidence="4">Flagella basal body P-ring formation protein FlgA</fullName>
    </recommendedName>
</protein>
<keyword evidence="3 4" id="KW-0574">Periplasm</keyword>
<dbReference type="Gene3D" id="3.90.1210.10">
    <property type="entry name" value="Antifreeze-like/N-acetylneuraminic acid synthase C-terminal domain"/>
    <property type="match status" value="1"/>
</dbReference>
<dbReference type="NCBIfam" id="TIGR03170">
    <property type="entry name" value="flgA_cterm"/>
    <property type="match status" value="1"/>
</dbReference>
<sequence length="203" mass="22406">MQEAAKNQLQSHAESQRWQEPRFEVDVVRNNRVIPPCPSGARVDSLDPRGIGRMRFVVVCPSLQGWRYEFLVRAKVSAKVAVAANDLTAGKILSPLDLLQVRHDITLIPDTFGNLNEVDGMAARRTIRTGEILRQNMLAAPQLVKRGDQVRIVARHENIEVTMTGEALDNGVRGAQIRVKNSSGTVIRARVTEAGTVEPADLP</sequence>
<reference evidence="6 7" key="1">
    <citation type="submission" date="2019-12" db="EMBL/GenBank/DDBJ databases">
        <title>Novel species isolated from a subtropical stream in China.</title>
        <authorList>
            <person name="Lu H."/>
        </authorList>
    </citation>
    <scope>NUCLEOTIDE SEQUENCE [LARGE SCALE GENOMIC DNA]</scope>
    <source>
        <strain evidence="6 7">DS3</strain>
    </source>
</reference>
<dbReference type="GO" id="GO:0042597">
    <property type="term" value="C:periplasmic space"/>
    <property type="evidence" value="ECO:0007669"/>
    <property type="project" value="UniProtKB-SubCell"/>
</dbReference>
<dbReference type="InterPro" id="IPR039246">
    <property type="entry name" value="Flagellar_FlgA"/>
</dbReference>
<comment type="subcellular location">
    <subcellularLocation>
        <location evidence="1 4">Periplasm</location>
    </subcellularLocation>
</comment>
<evidence type="ECO:0000256" key="1">
    <source>
        <dbReference type="ARBA" id="ARBA00004418"/>
    </source>
</evidence>
<evidence type="ECO:0000256" key="2">
    <source>
        <dbReference type="ARBA" id="ARBA00022729"/>
    </source>
</evidence>
<comment type="function">
    <text evidence="4">Involved in the assembly process of the P-ring formation. It may associate with FlgF on the rod constituting a structure essential for the P-ring assembly or may act as a modulator protein for the P-ring assembly.</text>
</comment>
<dbReference type="GO" id="GO:0044780">
    <property type="term" value="P:bacterial-type flagellum assembly"/>
    <property type="evidence" value="ECO:0007669"/>
    <property type="project" value="InterPro"/>
</dbReference>
<dbReference type="Gene3D" id="2.30.30.760">
    <property type="match status" value="1"/>
</dbReference>
<name>A0A6N9HJD4_9BURK</name>
<dbReference type="SMART" id="SM00858">
    <property type="entry name" value="SAF"/>
    <property type="match status" value="1"/>
</dbReference>
<dbReference type="Pfam" id="PF13144">
    <property type="entry name" value="ChapFlgA"/>
    <property type="match status" value="1"/>
</dbReference>
<organism evidence="6 7">
    <name type="scientific">Pseudoduganella guangdongensis</name>
    <dbReference type="NCBI Taxonomy" id="2692179"/>
    <lineage>
        <taxon>Bacteria</taxon>
        <taxon>Pseudomonadati</taxon>
        <taxon>Pseudomonadota</taxon>
        <taxon>Betaproteobacteria</taxon>
        <taxon>Burkholderiales</taxon>
        <taxon>Oxalobacteraceae</taxon>
        <taxon>Telluria group</taxon>
        <taxon>Pseudoduganella</taxon>
    </lineage>
</organism>
<accession>A0A6N9HJD4</accession>
<gene>
    <name evidence="6" type="primary">flgA</name>
    <name evidence="6" type="ORF">GTP41_14975</name>
</gene>
<keyword evidence="7" id="KW-1185">Reference proteome</keyword>
<keyword evidence="6" id="KW-0969">Cilium</keyword>
<dbReference type="InterPro" id="IPR017585">
    <property type="entry name" value="SAF_FlgA"/>
</dbReference>